<dbReference type="SUPFAM" id="SSF53300">
    <property type="entry name" value="vWA-like"/>
    <property type="match status" value="1"/>
</dbReference>
<proteinExistence type="predicted"/>
<dbReference type="GeneID" id="99984785"/>
<accession>A0A1I0M3A1</accession>
<feature type="transmembrane region" description="Helical" evidence="1">
    <location>
        <begin position="49"/>
        <end position="71"/>
    </location>
</feature>
<dbReference type="PANTHER" id="PTHR37947">
    <property type="entry name" value="BLL2462 PROTEIN"/>
    <property type="match status" value="1"/>
</dbReference>
<name>A0A1I0M3A1_9BACT</name>
<evidence type="ECO:0000313" key="2">
    <source>
        <dbReference type="EMBL" id="SEV82823.1"/>
    </source>
</evidence>
<dbReference type="OrthoDB" id="9763076at2"/>
<keyword evidence="1" id="KW-0812">Transmembrane</keyword>
<evidence type="ECO:0000256" key="1">
    <source>
        <dbReference type="SAM" id="Phobius"/>
    </source>
</evidence>
<keyword evidence="3" id="KW-1185">Reference proteome</keyword>
<organism evidence="2 3">
    <name type="scientific">Roseivirga pacifica</name>
    <dbReference type="NCBI Taxonomy" id="1267423"/>
    <lineage>
        <taxon>Bacteria</taxon>
        <taxon>Pseudomonadati</taxon>
        <taxon>Bacteroidota</taxon>
        <taxon>Cytophagia</taxon>
        <taxon>Cytophagales</taxon>
        <taxon>Roseivirgaceae</taxon>
        <taxon>Roseivirga</taxon>
    </lineage>
</organism>
<dbReference type="EMBL" id="FOIR01000001">
    <property type="protein sequence ID" value="SEV82823.1"/>
    <property type="molecule type" value="Genomic_DNA"/>
</dbReference>
<dbReference type="PANTHER" id="PTHR37947:SF1">
    <property type="entry name" value="BLL2462 PROTEIN"/>
    <property type="match status" value="1"/>
</dbReference>
<dbReference type="RefSeq" id="WP_090256334.1">
    <property type="nucleotide sequence ID" value="NZ_FOIR01000001.1"/>
</dbReference>
<feature type="transmembrane region" description="Helical" evidence="1">
    <location>
        <begin position="20"/>
        <end position="37"/>
    </location>
</feature>
<keyword evidence="1" id="KW-0472">Membrane</keyword>
<protein>
    <recommendedName>
        <fullName evidence="4">VWA domain-containing protein</fullName>
    </recommendedName>
</protein>
<sequence length="695" mass="77659">MNTSIAALSKLTLQTDFSPWFILLCLVLGTGYAYLLYSKKAPWSKQVNYTLAALRFLVVSLLAFFLLAPLFNQISYTDEAPILILGVDDSASIPAAYDSADFEVLKEEIADAAQRLGNSNLSVRVKGLSGYADNFEELTFNEQSSNLHQILREVQQDFEQQNLVGTVLISDGIHNYGSSPQFLTLDYPVYALGIGDTIPAQDLSIKGLYYNKVVYQGKRFPLNVDVFNNGFVGESVKVEVLKGNQIVDSETIQLQGDQQINSASFILDAEDLGIESYTVRLVPKANENSTANNVRRAFIETVHSQQKILIAAASPHPDIKALRTVIESKEGTEVALWIEGFEADFPEGPFDLVIYHQLPGFNDLPAQIGHWIDDTNTLFITGSGELSGVNRANKTLIYQSFGQTDNVSAALNTGFDLFEMDEDLLRRFSNYPPIKAPYGAFELKENANIMLYQRVGSLTTTRPLLTHWSDEERKSATFSGAGLWEWKLQEAAIYGDSKLFDELFGKLIQYLATTDDKRNFRVTPVSETFFDNEPAEFETEVYNQLFEKVYDYNIDLTLTDAEGTSEEYNYVNTPGTNFQINGLTTGVYRYSAQVSLNGKSETAEGSFAIETMALEDIDLTANHQLLRNIANNSGGQFFNEQSLDELVATILAVDAKPISRSSERLNPLINNQIWLVLLLILLSAEWFLRKYNGSY</sequence>
<gene>
    <name evidence="2" type="ORF">SAMN05216290_0020</name>
</gene>
<reference evidence="3" key="1">
    <citation type="submission" date="2016-10" db="EMBL/GenBank/DDBJ databases">
        <authorList>
            <person name="Varghese N."/>
            <person name="Submissions S."/>
        </authorList>
    </citation>
    <scope>NUCLEOTIDE SEQUENCE [LARGE SCALE GENOMIC DNA]</scope>
    <source>
        <strain evidence="3">CGMCC 1.12402</strain>
    </source>
</reference>
<evidence type="ECO:0000313" key="3">
    <source>
        <dbReference type="Proteomes" id="UP000199437"/>
    </source>
</evidence>
<dbReference type="AlphaFoldDB" id="A0A1I0M3A1"/>
<dbReference type="STRING" id="1267423.SAMN05216290_0020"/>
<evidence type="ECO:0008006" key="4">
    <source>
        <dbReference type="Google" id="ProtNLM"/>
    </source>
</evidence>
<dbReference type="Proteomes" id="UP000199437">
    <property type="component" value="Unassembled WGS sequence"/>
</dbReference>
<keyword evidence="1" id="KW-1133">Transmembrane helix</keyword>
<dbReference type="InterPro" id="IPR036465">
    <property type="entry name" value="vWFA_dom_sf"/>
</dbReference>